<dbReference type="PANTHER" id="PTHR43327:SF11">
    <property type="entry name" value="HYPERSENSITIVE-INDUCED RESPONSE PROTEIN 4"/>
    <property type="match status" value="1"/>
</dbReference>
<reference evidence="1" key="2">
    <citation type="submission" date="2020-06" db="EMBL/GenBank/DDBJ databases">
        <title>Helianthus annuus Genome sequencing and assembly Release 2.</title>
        <authorList>
            <person name="Gouzy J."/>
            <person name="Langlade N."/>
            <person name="Munos S."/>
        </authorList>
    </citation>
    <scope>NUCLEOTIDE SEQUENCE</scope>
    <source>
        <tissue evidence="1">Leaves</tissue>
    </source>
</reference>
<evidence type="ECO:0000313" key="1">
    <source>
        <dbReference type="EMBL" id="KAF5780639.1"/>
    </source>
</evidence>
<dbReference type="PANTHER" id="PTHR43327">
    <property type="entry name" value="STOMATIN-LIKE PROTEIN 2, MITOCHONDRIAL"/>
    <property type="match status" value="1"/>
</dbReference>
<keyword evidence="2" id="KW-1185">Reference proteome</keyword>
<dbReference type="Gene3D" id="3.30.479.30">
    <property type="entry name" value="Band 7 domain"/>
    <property type="match status" value="1"/>
</dbReference>
<sequence>MISMICLLGLELKHSYLLALLYLHGNMFVKIISSIQYQVIKQSADDAFYELQNPAEQIQPYIFDGKYLLLFQLLYHKTWKDNSITCRAQVPRMTLDQLFEQKNEVAKTVLEELEKVTLNFEIFSGCAIICQVMVEYGCTIKHILMVDIILDPSVRGAMNEINAGNCLFCLSGQQLLCFQTSRGYII</sequence>
<dbReference type="Proteomes" id="UP000215914">
    <property type="component" value="Unassembled WGS sequence"/>
</dbReference>
<dbReference type="AlphaFoldDB" id="A0A9K3HLL0"/>
<name>A0A9K3HLL0_HELAN</name>
<dbReference type="EMBL" id="MNCJ02000326">
    <property type="protein sequence ID" value="KAF5780639.1"/>
    <property type="molecule type" value="Genomic_DNA"/>
</dbReference>
<dbReference type="InterPro" id="IPR036013">
    <property type="entry name" value="Band_7/SPFH_dom_sf"/>
</dbReference>
<dbReference type="SUPFAM" id="SSF117892">
    <property type="entry name" value="Band 7/SPFH domain"/>
    <property type="match status" value="1"/>
</dbReference>
<organism evidence="1 2">
    <name type="scientific">Helianthus annuus</name>
    <name type="common">Common sunflower</name>
    <dbReference type="NCBI Taxonomy" id="4232"/>
    <lineage>
        <taxon>Eukaryota</taxon>
        <taxon>Viridiplantae</taxon>
        <taxon>Streptophyta</taxon>
        <taxon>Embryophyta</taxon>
        <taxon>Tracheophyta</taxon>
        <taxon>Spermatophyta</taxon>
        <taxon>Magnoliopsida</taxon>
        <taxon>eudicotyledons</taxon>
        <taxon>Gunneridae</taxon>
        <taxon>Pentapetalae</taxon>
        <taxon>asterids</taxon>
        <taxon>campanulids</taxon>
        <taxon>Asterales</taxon>
        <taxon>Asteraceae</taxon>
        <taxon>Asteroideae</taxon>
        <taxon>Heliantheae alliance</taxon>
        <taxon>Heliantheae</taxon>
        <taxon>Helianthus</taxon>
    </lineage>
</organism>
<evidence type="ECO:0000313" key="2">
    <source>
        <dbReference type="Proteomes" id="UP000215914"/>
    </source>
</evidence>
<protein>
    <submittedName>
        <fullName evidence="1">Band 7/SPFH domain superfamily protein</fullName>
    </submittedName>
</protein>
<dbReference type="InterPro" id="IPR050710">
    <property type="entry name" value="Band7/mec-2_domain"/>
</dbReference>
<gene>
    <name evidence="1" type="ORF">HanXRQr2_Chr11g0474191</name>
</gene>
<proteinExistence type="predicted"/>
<dbReference type="Gramene" id="mRNA:HanXRQr2_Chr11g0474191">
    <property type="protein sequence ID" value="mRNA:HanXRQr2_Chr11g0474191"/>
    <property type="gene ID" value="HanXRQr2_Chr11g0474191"/>
</dbReference>
<reference evidence="1" key="1">
    <citation type="journal article" date="2017" name="Nature">
        <title>The sunflower genome provides insights into oil metabolism, flowering and Asterid evolution.</title>
        <authorList>
            <person name="Badouin H."/>
            <person name="Gouzy J."/>
            <person name="Grassa C.J."/>
            <person name="Murat F."/>
            <person name="Staton S.E."/>
            <person name="Cottret L."/>
            <person name="Lelandais-Briere C."/>
            <person name="Owens G.L."/>
            <person name="Carrere S."/>
            <person name="Mayjonade B."/>
            <person name="Legrand L."/>
            <person name="Gill N."/>
            <person name="Kane N.C."/>
            <person name="Bowers J.E."/>
            <person name="Hubner S."/>
            <person name="Bellec A."/>
            <person name="Berard A."/>
            <person name="Berges H."/>
            <person name="Blanchet N."/>
            <person name="Boniface M.C."/>
            <person name="Brunel D."/>
            <person name="Catrice O."/>
            <person name="Chaidir N."/>
            <person name="Claudel C."/>
            <person name="Donnadieu C."/>
            <person name="Faraut T."/>
            <person name="Fievet G."/>
            <person name="Helmstetter N."/>
            <person name="King M."/>
            <person name="Knapp S.J."/>
            <person name="Lai Z."/>
            <person name="Le Paslier M.C."/>
            <person name="Lippi Y."/>
            <person name="Lorenzon L."/>
            <person name="Mandel J.R."/>
            <person name="Marage G."/>
            <person name="Marchand G."/>
            <person name="Marquand E."/>
            <person name="Bret-Mestries E."/>
            <person name="Morien E."/>
            <person name="Nambeesan S."/>
            <person name="Nguyen T."/>
            <person name="Pegot-Espagnet P."/>
            <person name="Pouilly N."/>
            <person name="Raftis F."/>
            <person name="Sallet E."/>
            <person name="Schiex T."/>
            <person name="Thomas J."/>
            <person name="Vandecasteele C."/>
            <person name="Vares D."/>
            <person name="Vear F."/>
            <person name="Vautrin S."/>
            <person name="Crespi M."/>
            <person name="Mangin B."/>
            <person name="Burke J.M."/>
            <person name="Salse J."/>
            <person name="Munos S."/>
            <person name="Vincourt P."/>
            <person name="Rieseberg L.H."/>
            <person name="Langlade N.B."/>
        </authorList>
    </citation>
    <scope>NUCLEOTIDE SEQUENCE</scope>
    <source>
        <tissue evidence="1">Leaves</tissue>
    </source>
</reference>
<accession>A0A9K3HLL0</accession>
<comment type="caution">
    <text evidence="1">The sequence shown here is derived from an EMBL/GenBank/DDBJ whole genome shotgun (WGS) entry which is preliminary data.</text>
</comment>